<evidence type="ECO:0000256" key="2">
    <source>
        <dbReference type="SAM" id="MobiDB-lite"/>
    </source>
</evidence>
<feature type="region of interest" description="Disordered" evidence="2">
    <location>
        <begin position="139"/>
        <end position="170"/>
    </location>
</feature>
<accession>A0A642V0Z0</accession>
<dbReference type="SUPFAM" id="SSF57850">
    <property type="entry name" value="RING/U-box"/>
    <property type="match status" value="1"/>
</dbReference>
<dbReference type="PANTHER" id="PTHR12775:SF0">
    <property type="entry name" value="REPLICATION TERMINATION FACTOR 2"/>
    <property type="match status" value="1"/>
</dbReference>
<evidence type="ECO:0000313" key="3">
    <source>
        <dbReference type="EMBL" id="KAA8909515.1"/>
    </source>
</evidence>
<dbReference type="AlphaFoldDB" id="A0A642V0Z0"/>
<gene>
    <name evidence="3" type="ORF">TRICI_004480</name>
</gene>
<reference evidence="3" key="1">
    <citation type="journal article" date="2019" name="G3 (Bethesda)">
        <title>Genome Assemblies of Two Rare Opportunistic Yeast Pathogens: Diutina rugosa (syn. Candida rugosa) and Trichomonascus ciferrii (syn. Candida ciferrii).</title>
        <authorList>
            <person name="Mixao V."/>
            <person name="Saus E."/>
            <person name="Hansen A.P."/>
            <person name="Lass-Florl C."/>
            <person name="Gabaldon T."/>
        </authorList>
    </citation>
    <scope>NUCLEOTIDE SEQUENCE</scope>
    <source>
        <strain evidence="3">CBS 4856</strain>
    </source>
</reference>
<evidence type="ECO:0000256" key="1">
    <source>
        <dbReference type="ARBA" id="ARBA00009885"/>
    </source>
</evidence>
<comment type="similarity">
    <text evidence="1">Belongs to the rtf2 family.</text>
</comment>
<comment type="caution">
    <text evidence="3">The sequence shown here is derived from an EMBL/GenBank/DDBJ whole genome shotgun (WGS) entry which is preliminary data.</text>
</comment>
<dbReference type="GO" id="GO:0006274">
    <property type="term" value="P:DNA replication termination"/>
    <property type="evidence" value="ECO:0007669"/>
    <property type="project" value="TreeGrafter"/>
</dbReference>
<keyword evidence="4" id="KW-1185">Reference proteome</keyword>
<dbReference type="VEuPathDB" id="FungiDB:TRICI_004480"/>
<dbReference type="InterPro" id="IPR013083">
    <property type="entry name" value="Znf_RING/FYVE/PHD"/>
</dbReference>
<dbReference type="CDD" id="cd16653">
    <property type="entry name" value="RING-like_Rtf2"/>
    <property type="match status" value="1"/>
</dbReference>
<dbReference type="PANTHER" id="PTHR12775">
    <property type="entry name" value="PROTEIN C20ORF43 HOMOLOG"/>
    <property type="match status" value="1"/>
</dbReference>
<dbReference type="EMBL" id="SWFS01000338">
    <property type="protein sequence ID" value="KAA8909515.1"/>
    <property type="molecule type" value="Genomic_DNA"/>
</dbReference>
<organism evidence="3 4">
    <name type="scientific">Trichomonascus ciferrii</name>
    <dbReference type="NCBI Taxonomy" id="44093"/>
    <lineage>
        <taxon>Eukaryota</taxon>
        <taxon>Fungi</taxon>
        <taxon>Dikarya</taxon>
        <taxon>Ascomycota</taxon>
        <taxon>Saccharomycotina</taxon>
        <taxon>Dipodascomycetes</taxon>
        <taxon>Dipodascales</taxon>
        <taxon>Trichomonascaceae</taxon>
        <taxon>Trichomonascus</taxon>
        <taxon>Trichomonascus ciferrii complex</taxon>
    </lineage>
</organism>
<feature type="compositionally biased region" description="Basic residues" evidence="2">
    <location>
        <begin position="141"/>
        <end position="156"/>
    </location>
</feature>
<dbReference type="GO" id="GO:0005634">
    <property type="term" value="C:nucleus"/>
    <property type="evidence" value="ECO:0007669"/>
    <property type="project" value="TreeGrafter"/>
</dbReference>
<dbReference type="Pfam" id="PF04641">
    <property type="entry name" value="Rtf2"/>
    <property type="match status" value="1"/>
</dbReference>
<protein>
    <submittedName>
        <fullName evidence="3">Uncharacterized protein</fullName>
    </submittedName>
</protein>
<dbReference type="Gene3D" id="3.30.40.10">
    <property type="entry name" value="Zinc/RING finger domain, C3HC4 (zinc finger)"/>
    <property type="match status" value="1"/>
</dbReference>
<evidence type="ECO:0000313" key="4">
    <source>
        <dbReference type="Proteomes" id="UP000761534"/>
    </source>
</evidence>
<proteinExistence type="inferred from homology"/>
<name>A0A642V0Z0_9ASCO</name>
<sequence length="170" mass="19469">MGVSLWRAISDYKGQLYNKESLLEYLLSPDNYTHVEKEPVRHIKSIKDFVELKIVTDGENDDKWVCPISKKESGKFVYIVECGHVFSESAMKNIDDLTNCMVCDTPFDQSNVITVNPVDEADVNRLESRMNCLKDRGLSHSLRKLSSKKGSKKRKSENKEHSQAKTQKVK</sequence>
<dbReference type="InterPro" id="IPR006735">
    <property type="entry name" value="Rtf2"/>
</dbReference>
<dbReference type="Proteomes" id="UP000761534">
    <property type="component" value="Unassembled WGS sequence"/>
</dbReference>
<dbReference type="InterPro" id="IPR027799">
    <property type="entry name" value="Rtf2_RING-finger"/>
</dbReference>
<dbReference type="OrthoDB" id="247013at2759"/>